<accession>A0ABR6W6M8</accession>
<protein>
    <recommendedName>
        <fullName evidence="2">N-acetylmuramoyl-L-alanine amidase</fullName>
        <ecNumber evidence="2">3.5.1.28</ecNumber>
    </recommendedName>
</protein>
<dbReference type="InterPro" id="IPR002508">
    <property type="entry name" value="MurNAc-LAA_cat"/>
</dbReference>
<proteinExistence type="predicted"/>
<dbReference type="Gene3D" id="3.40.630.40">
    <property type="entry name" value="Zn-dependent exopeptidases"/>
    <property type="match status" value="1"/>
</dbReference>
<dbReference type="PANTHER" id="PTHR30404:SF0">
    <property type="entry name" value="N-ACETYLMURAMOYL-L-ALANINE AMIDASE AMIC"/>
    <property type="match status" value="1"/>
</dbReference>
<name>A0ABR6W6M8_9BACT</name>
<evidence type="ECO:0000313" key="6">
    <source>
        <dbReference type="EMBL" id="MBC3792233.1"/>
    </source>
</evidence>
<feature type="region of interest" description="Disordered" evidence="4">
    <location>
        <begin position="65"/>
        <end position="92"/>
    </location>
</feature>
<dbReference type="RefSeq" id="WP_317171288.1">
    <property type="nucleotide sequence ID" value="NZ_VFIA01000014.1"/>
</dbReference>
<reference evidence="6 7" key="1">
    <citation type="submission" date="2019-06" db="EMBL/GenBank/DDBJ databases">
        <title>Spirosoma utsteinense sp. nov. isolated from Antarctic ice-free soils.</title>
        <authorList>
            <person name="Tahon G."/>
        </authorList>
    </citation>
    <scope>NUCLEOTIDE SEQUENCE [LARGE SCALE GENOMIC DNA]</scope>
    <source>
        <strain evidence="6 7">LMG 31447</strain>
    </source>
</reference>
<feature type="domain" description="MurNAc-LAA" evidence="5">
    <location>
        <begin position="212"/>
        <end position="335"/>
    </location>
</feature>
<evidence type="ECO:0000256" key="2">
    <source>
        <dbReference type="ARBA" id="ARBA00011901"/>
    </source>
</evidence>
<dbReference type="CDD" id="cd02696">
    <property type="entry name" value="MurNAc-LAA"/>
    <property type="match status" value="1"/>
</dbReference>
<dbReference type="Pfam" id="PF01520">
    <property type="entry name" value="Amidase_3"/>
    <property type="match status" value="1"/>
</dbReference>
<dbReference type="EMBL" id="VFIA01000014">
    <property type="protein sequence ID" value="MBC3792233.1"/>
    <property type="molecule type" value="Genomic_DNA"/>
</dbReference>
<dbReference type="InterPro" id="IPR050695">
    <property type="entry name" value="N-acetylmuramoyl_amidase_3"/>
</dbReference>
<dbReference type="Proteomes" id="UP000700732">
    <property type="component" value="Unassembled WGS sequence"/>
</dbReference>
<evidence type="ECO:0000313" key="7">
    <source>
        <dbReference type="Proteomes" id="UP000700732"/>
    </source>
</evidence>
<evidence type="ECO:0000256" key="1">
    <source>
        <dbReference type="ARBA" id="ARBA00001561"/>
    </source>
</evidence>
<dbReference type="SMART" id="SM00646">
    <property type="entry name" value="Ami_3"/>
    <property type="match status" value="1"/>
</dbReference>
<keyword evidence="3" id="KW-0378">Hydrolase</keyword>
<dbReference type="PANTHER" id="PTHR30404">
    <property type="entry name" value="N-ACETYLMURAMOYL-L-ALANINE AMIDASE"/>
    <property type="match status" value="1"/>
</dbReference>
<keyword evidence="7" id="KW-1185">Reference proteome</keyword>
<gene>
    <name evidence="6" type="ORF">FH603_2743</name>
</gene>
<evidence type="ECO:0000256" key="3">
    <source>
        <dbReference type="ARBA" id="ARBA00022801"/>
    </source>
</evidence>
<dbReference type="EC" id="3.5.1.28" evidence="2"/>
<dbReference type="SUPFAM" id="SSF53187">
    <property type="entry name" value="Zn-dependent exopeptidases"/>
    <property type="match status" value="1"/>
</dbReference>
<sequence length="341" mass="38541">MQLVFLFVFLTSLFTTIAGFPTVEPSSLLSQSKQQARVSAKKKAQARSRVVRRRPVVRRQAIGRKPVSRRAKAAPKRTVVRKSRTSPRLPLGSGRAMVRNEPLLGSRYARVAVLDKQLSGAVFYLASGHGGPDPGAIGRFGVHRLPEDEYAYDVTVRLARTLLQHGATVYMIVQDRNDGIRDGAVLPIDYDEVAYPKQAIPRNQTARLRQTTNAVNQLFARNKGRYQRFITIHVDSRSKGETIDVFFYHHPASAAGQRLARHIHRGFLANYRRHRPSRPYLGRVSSRGSLFVIRNSQAPTVFIELGNIQNKMDQRRFLLAQNRQALATWLCQGMVADHKRQ</sequence>
<evidence type="ECO:0000259" key="5">
    <source>
        <dbReference type="SMART" id="SM00646"/>
    </source>
</evidence>
<organism evidence="6 7">
    <name type="scientific">Spirosoma utsteinense</name>
    <dbReference type="NCBI Taxonomy" id="2585773"/>
    <lineage>
        <taxon>Bacteria</taxon>
        <taxon>Pseudomonadati</taxon>
        <taxon>Bacteroidota</taxon>
        <taxon>Cytophagia</taxon>
        <taxon>Cytophagales</taxon>
        <taxon>Cytophagaceae</taxon>
        <taxon>Spirosoma</taxon>
    </lineage>
</organism>
<feature type="compositionally biased region" description="Basic residues" evidence="4">
    <location>
        <begin position="66"/>
        <end position="85"/>
    </location>
</feature>
<comment type="caution">
    <text evidence="6">The sequence shown here is derived from an EMBL/GenBank/DDBJ whole genome shotgun (WGS) entry which is preliminary data.</text>
</comment>
<comment type="catalytic activity">
    <reaction evidence="1">
        <text>Hydrolyzes the link between N-acetylmuramoyl residues and L-amino acid residues in certain cell-wall glycopeptides.</text>
        <dbReference type="EC" id="3.5.1.28"/>
    </reaction>
</comment>
<evidence type="ECO:0000256" key="4">
    <source>
        <dbReference type="SAM" id="MobiDB-lite"/>
    </source>
</evidence>